<dbReference type="EMBL" id="CP021106">
    <property type="protein sequence ID" value="ARO88018.1"/>
    <property type="molecule type" value="Genomic_DNA"/>
</dbReference>
<dbReference type="AlphaFoldDB" id="A0A1W6SQD0"/>
<name>A0A1W6SQD0_9PROT</name>
<gene>
    <name evidence="1" type="ORF">EBAPG3_009690</name>
</gene>
<evidence type="ECO:0000313" key="1">
    <source>
        <dbReference type="EMBL" id="ARO88018.1"/>
    </source>
</evidence>
<sequence>MWCKKCIDVCQEVIRQPEPEFQTMHYTYSLCRIAGTKQDPADFPHNDAGHIMTKYRRSLLNGNRSFFGSMPAGPSQGQLVNPIAALWEAFRTVNAVYPSSIGLKSYNPGIGLTSLRKRLP</sequence>
<proteinExistence type="predicted"/>
<accession>A0A1W6SQD0</accession>
<protein>
    <submittedName>
        <fullName evidence="1">Uncharacterized protein</fullName>
    </submittedName>
</protein>
<dbReference type="Proteomes" id="UP000012179">
    <property type="component" value="Chromosome"/>
</dbReference>
<reference evidence="1 2" key="1">
    <citation type="journal article" date="2015" name="Int. J. Syst. Evol. Microbiol.">
        <title>Nitrosospira lacus sp. nov., a psychrotolerant, ammonia-oxidizing bacterium from sandy lake sediment.</title>
        <authorList>
            <person name="Urakawa H."/>
            <person name="Garcia J.C."/>
            <person name="Nielsen J.L."/>
            <person name="Le V.Q."/>
            <person name="Kozlowski J.A."/>
            <person name="Stein L.Y."/>
            <person name="Lim C.K."/>
            <person name="Pommerening-Roser A."/>
            <person name="Martens-Habbena W."/>
            <person name="Stahl D.A."/>
            <person name="Klotz M.G."/>
        </authorList>
    </citation>
    <scope>NUCLEOTIDE SEQUENCE [LARGE SCALE GENOMIC DNA]</scope>
    <source>
        <strain evidence="1 2">APG3</strain>
    </source>
</reference>
<evidence type="ECO:0000313" key="2">
    <source>
        <dbReference type="Proteomes" id="UP000012179"/>
    </source>
</evidence>
<organism evidence="1 2">
    <name type="scientific">Nitrosospira lacus</name>
    <dbReference type="NCBI Taxonomy" id="1288494"/>
    <lineage>
        <taxon>Bacteria</taxon>
        <taxon>Pseudomonadati</taxon>
        <taxon>Pseudomonadota</taxon>
        <taxon>Betaproteobacteria</taxon>
        <taxon>Nitrosomonadales</taxon>
        <taxon>Nitrosomonadaceae</taxon>
        <taxon>Nitrosospira</taxon>
    </lineage>
</organism>
<keyword evidence="2" id="KW-1185">Reference proteome</keyword>
<dbReference type="KEGG" id="nlc:EBAPG3_15040"/>